<keyword evidence="1" id="KW-1133">Transmembrane helix</keyword>
<dbReference type="EMBL" id="JACT01000006">
    <property type="protein sequence ID" value="KMS52285.1"/>
    <property type="molecule type" value="Genomic_DNA"/>
</dbReference>
<feature type="transmembrane region" description="Helical" evidence="1">
    <location>
        <begin position="32"/>
        <end position="56"/>
    </location>
</feature>
<proteinExistence type="predicted"/>
<dbReference type="NCBIfam" id="TIGR02230">
    <property type="entry name" value="ATPase_gene1"/>
    <property type="match status" value="1"/>
</dbReference>
<gene>
    <name evidence="2" type="ORF">V473_20760</name>
</gene>
<keyword evidence="1" id="KW-0812">Transmembrane</keyword>
<evidence type="ECO:0000256" key="1">
    <source>
        <dbReference type="SAM" id="Phobius"/>
    </source>
</evidence>
<comment type="caution">
    <text evidence="2">The sequence shown here is derived from an EMBL/GenBank/DDBJ whole genome shotgun (WGS) entry which is preliminary data.</text>
</comment>
<evidence type="ECO:0000313" key="3">
    <source>
        <dbReference type="Proteomes" id="UP000052232"/>
    </source>
</evidence>
<dbReference type="STRING" id="1420583.V473_20760"/>
<dbReference type="RefSeq" id="WP_024018186.1">
    <property type="nucleotide sequence ID" value="NZ_KQ130437.1"/>
</dbReference>
<dbReference type="AlphaFoldDB" id="A0A0J8AAP8"/>
<dbReference type="PATRIC" id="fig|1420583.3.peg.3961"/>
<dbReference type="Pfam" id="PF09527">
    <property type="entry name" value="ATPase_gene1"/>
    <property type="match status" value="1"/>
</dbReference>
<accession>A0A0J8AAP8</accession>
<protein>
    <submittedName>
        <fullName evidence="2">F0F1 ATPase</fullName>
    </submittedName>
</protein>
<feature type="transmembrane region" description="Helical" evidence="1">
    <location>
        <begin position="68"/>
        <end position="87"/>
    </location>
</feature>
<reference evidence="2 3" key="1">
    <citation type="journal article" date="2015" name="G3 (Bethesda)">
        <title>Insights into Ongoing Evolution of the Hexachlorocyclohexane Catabolic Pathway from Comparative Genomics of Ten Sphingomonadaceae Strains.</title>
        <authorList>
            <person name="Pearce S.L."/>
            <person name="Oakeshott J.G."/>
            <person name="Pandey G."/>
        </authorList>
    </citation>
    <scope>NUCLEOTIDE SEQUENCE [LARGE SCALE GENOMIC DNA]</scope>
    <source>
        <strain evidence="2 3">LL01</strain>
    </source>
</reference>
<keyword evidence="1" id="KW-0472">Membrane</keyword>
<sequence>MTQDLPPEQERLVDAVKQRAERRRRARGLPSFARNFGQIGVLGWQVVVPALIALAIGRWLDHRLSSGIFWTAPLLILGVSLGCWSAWKWIGRQ</sequence>
<dbReference type="InterPro" id="IPR032820">
    <property type="entry name" value="ATPase_put"/>
</dbReference>
<dbReference type="InterPro" id="IPR011744">
    <property type="entry name" value="ATPase_gene1"/>
</dbReference>
<organism evidence="2 3">
    <name type="scientific">Sphingobium cupriresistens LL01</name>
    <dbReference type="NCBI Taxonomy" id="1420583"/>
    <lineage>
        <taxon>Bacteria</taxon>
        <taxon>Pseudomonadati</taxon>
        <taxon>Pseudomonadota</taxon>
        <taxon>Alphaproteobacteria</taxon>
        <taxon>Sphingomonadales</taxon>
        <taxon>Sphingomonadaceae</taxon>
        <taxon>Sphingobium</taxon>
    </lineage>
</organism>
<keyword evidence="3" id="KW-1185">Reference proteome</keyword>
<name>A0A0J8AAP8_9SPHN</name>
<evidence type="ECO:0000313" key="2">
    <source>
        <dbReference type="EMBL" id="KMS52285.1"/>
    </source>
</evidence>
<dbReference type="Proteomes" id="UP000052232">
    <property type="component" value="Unassembled WGS sequence"/>
</dbReference>